<dbReference type="Proteomes" id="UP000799539">
    <property type="component" value="Unassembled WGS sequence"/>
</dbReference>
<keyword evidence="7" id="KW-1185">Reference proteome</keyword>
<organism evidence="6 7">
    <name type="scientific">Cercospora zeae-maydis SCOH1-5</name>
    <dbReference type="NCBI Taxonomy" id="717836"/>
    <lineage>
        <taxon>Eukaryota</taxon>
        <taxon>Fungi</taxon>
        <taxon>Dikarya</taxon>
        <taxon>Ascomycota</taxon>
        <taxon>Pezizomycotina</taxon>
        <taxon>Dothideomycetes</taxon>
        <taxon>Dothideomycetidae</taxon>
        <taxon>Mycosphaerellales</taxon>
        <taxon>Mycosphaerellaceae</taxon>
        <taxon>Cercospora</taxon>
    </lineage>
</organism>
<evidence type="ECO:0000256" key="4">
    <source>
        <dbReference type="PROSITE-ProRule" id="PRU01240"/>
    </source>
</evidence>
<dbReference type="SUPFAM" id="SSF49785">
    <property type="entry name" value="Galactose-binding domain-like"/>
    <property type="match status" value="1"/>
</dbReference>
<dbReference type="SUPFAM" id="SSF52743">
    <property type="entry name" value="Subtilisin-like"/>
    <property type="match status" value="1"/>
</dbReference>
<dbReference type="PROSITE" id="PS00138">
    <property type="entry name" value="SUBTILASE_SER"/>
    <property type="match status" value="1"/>
</dbReference>
<dbReference type="InterPro" id="IPR023828">
    <property type="entry name" value="Peptidase_S8_Ser-AS"/>
</dbReference>
<proteinExistence type="inferred from homology"/>
<keyword evidence="1 4" id="KW-0645">Protease</keyword>
<gene>
    <name evidence="6" type="ORF">CERZMDRAFT_64299</name>
</gene>
<protein>
    <recommendedName>
        <fullName evidence="5">Peptidase S8/S53 domain-containing protein</fullName>
    </recommendedName>
</protein>
<dbReference type="InterPro" id="IPR000209">
    <property type="entry name" value="Peptidase_S8/S53_dom"/>
</dbReference>
<comment type="similarity">
    <text evidence="4">Belongs to the peptidase S8 family.</text>
</comment>
<evidence type="ECO:0000256" key="1">
    <source>
        <dbReference type="ARBA" id="ARBA00022670"/>
    </source>
</evidence>
<feature type="active site" description="Charge relay system" evidence="4">
    <location>
        <position position="608"/>
    </location>
</feature>
<dbReference type="InterPro" id="IPR015500">
    <property type="entry name" value="Peptidase_S8_subtilisin-rel"/>
</dbReference>
<sequence>MAHESQSVDAQPPAAGEEFEAKFAIAGGLGGFIHCPLHESITLAALISTGYNVSPGTTLKSASDAEWEYIRGTVWNDDPVCLLFDDSADENHTYSTGMMWGYYYKTGESEWKYNKADKMNNPTGRSHYGDLQFLHCMASTADEKPEETKRKLMKWLSVLWKLANGEEGIVPDTVISKTDLAEFCPNSSLPANWASLRYLLSNESEFGALDIQRRALGSIFHFIQDSYALGHTRRTLLNPEARVSNDPLKFQPGVADRWGPIENFHVYNGQDDNHHELYDHAESSIPEPGNLGNLDQFNWLIGCRDAVDKCCGLIELKKAGKTWDTGVRAYLDEVVFAVSSNATGANTQPCKAPCIALQQAFTDKPWSLLYSTQLDPDQDETMASITINGNTIEPIGSRGEAWTLNADNREPVPTSNNAKDSNFVLVQVAHVLTVAEKETLADNHVLIQEYVGENAFLCRYEPEDLQALRRLPFVVSADVYHPQLKTTISLKDMVESEADQELYEVDLILHENPNVTSEQLAPYVAQAAELPVGDLEILPRKIRVTVHQSKLAALAELDSVNRIEEVRPYATYNDQARAILLDVGPIQGDSIAHQGTGQVICVADSGFDQGVATDTDKIQIHPAFVNRVSQVIGMVQETESPNDPVGHGTHVCASICGSGVYKGTNDMLNVPVKGTAPDAKLVVQAMSKWHSGMRKWILKPPSDMSILFSGAYQLGVRIHNDSFGNVWSSKTGQLGYEADATAIDRFVGENLDFSILVAAGNDAQADNAGESQIGDNGAAKNCITVGATGTTRDNDGQRYTRGFKHGSNTTSVAIFSSRGPTLPTRNAKGELTIGRIKPDVVAPGVAILSAASRALPSSAHTRVACGKSDDLDWMFQSGTSMATPLVSGCVALLREALHAAGKKYISAALIKALLINGAVLSSSADAGGGPLIYDYAQGFGRVNVLASLSMVRQGSCVDGWKGKMESQGGGTHAQDVFPLRVTPETERTWQSPPLSVPSTGARTRLTVTLTYPDPHGALLQNDLNLIVRAGEGGALERHGNMADGDQAFDTTNNVEKVIWDNVTGPTAVIIVKAQAFAITSLEQTFAVAWHFQEY</sequence>
<dbReference type="PROSITE" id="PS51892">
    <property type="entry name" value="SUBTILASE"/>
    <property type="match status" value="1"/>
</dbReference>
<evidence type="ECO:0000256" key="3">
    <source>
        <dbReference type="ARBA" id="ARBA00022825"/>
    </source>
</evidence>
<evidence type="ECO:0000313" key="7">
    <source>
        <dbReference type="Proteomes" id="UP000799539"/>
    </source>
</evidence>
<dbReference type="Gene3D" id="2.60.120.380">
    <property type="match status" value="1"/>
</dbReference>
<dbReference type="PRINTS" id="PR00723">
    <property type="entry name" value="SUBTILISIN"/>
</dbReference>
<dbReference type="AlphaFoldDB" id="A0A6A6FUA0"/>
<dbReference type="Pfam" id="PF00082">
    <property type="entry name" value="Peptidase_S8"/>
    <property type="match status" value="1"/>
</dbReference>
<dbReference type="InterPro" id="IPR051048">
    <property type="entry name" value="Peptidase_S8/S53_subtilisin"/>
</dbReference>
<accession>A0A6A6FUA0</accession>
<dbReference type="InterPro" id="IPR034058">
    <property type="entry name" value="TagA/B/C/D_pept_dom"/>
</dbReference>
<dbReference type="EMBL" id="ML992663">
    <property type="protein sequence ID" value="KAF2216904.1"/>
    <property type="molecule type" value="Genomic_DNA"/>
</dbReference>
<evidence type="ECO:0000313" key="6">
    <source>
        <dbReference type="EMBL" id="KAF2216904.1"/>
    </source>
</evidence>
<feature type="active site" description="Charge relay system" evidence="4">
    <location>
        <position position="647"/>
    </location>
</feature>
<dbReference type="PANTHER" id="PTHR43399">
    <property type="entry name" value="SUBTILISIN-RELATED"/>
    <property type="match status" value="1"/>
</dbReference>
<evidence type="ECO:0000256" key="2">
    <source>
        <dbReference type="ARBA" id="ARBA00022801"/>
    </source>
</evidence>
<dbReference type="OrthoDB" id="5423490at2759"/>
<dbReference type="PANTHER" id="PTHR43399:SF5">
    <property type="entry name" value="PEPTIDASE S8 FAMILY WITH PROTEASE-ASSOCIATED DOMAIN"/>
    <property type="match status" value="1"/>
</dbReference>
<dbReference type="Gene3D" id="3.40.50.200">
    <property type="entry name" value="Peptidase S8/S53 domain"/>
    <property type="match status" value="1"/>
</dbReference>
<keyword evidence="2 4" id="KW-0378">Hydrolase</keyword>
<reference evidence="6" key="1">
    <citation type="journal article" date="2020" name="Stud. Mycol.">
        <title>101 Dothideomycetes genomes: a test case for predicting lifestyles and emergence of pathogens.</title>
        <authorList>
            <person name="Haridas S."/>
            <person name="Albert R."/>
            <person name="Binder M."/>
            <person name="Bloem J."/>
            <person name="Labutti K."/>
            <person name="Salamov A."/>
            <person name="Andreopoulos B."/>
            <person name="Baker S."/>
            <person name="Barry K."/>
            <person name="Bills G."/>
            <person name="Bluhm B."/>
            <person name="Cannon C."/>
            <person name="Castanera R."/>
            <person name="Culley D."/>
            <person name="Daum C."/>
            <person name="Ezra D."/>
            <person name="Gonzalez J."/>
            <person name="Henrissat B."/>
            <person name="Kuo A."/>
            <person name="Liang C."/>
            <person name="Lipzen A."/>
            <person name="Lutzoni F."/>
            <person name="Magnuson J."/>
            <person name="Mondo S."/>
            <person name="Nolan M."/>
            <person name="Ohm R."/>
            <person name="Pangilinan J."/>
            <person name="Park H.-J."/>
            <person name="Ramirez L."/>
            <person name="Alfaro M."/>
            <person name="Sun H."/>
            <person name="Tritt A."/>
            <person name="Yoshinaga Y."/>
            <person name="Zwiers L.-H."/>
            <person name="Turgeon B."/>
            <person name="Goodwin S."/>
            <person name="Spatafora J."/>
            <person name="Crous P."/>
            <person name="Grigoriev I."/>
        </authorList>
    </citation>
    <scope>NUCLEOTIDE SEQUENCE</scope>
    <source>
        <strain evidence="6">SCOH1-5</strain>
    </source>
</reference>
<dbReference type="InterPro" id="IPR008979">
    <property type="entry name" value="Galactose-bd-like_sf"/>
</dbReference>
<keyword evidence="3 4" id="KW-0720">Serine protease</keyword>
<feature type="domain" description="Peptidase S8/S53" evidence="5">
    <location>
        <begin position="595"/>
        <end position="940"/>
    </location>
</feature>
<dbReference type="InterPro" id="IPR036852">
    <property type="entry name" value="Peptidase_S8/S53_dom_sf"/>
</dbReference>
<dbReference type="GO" id="GO:0006508">
    <property type="term" value="P:proteolysis"/>
    <property type="evidence" value="ECO:0007669"/>
    <property type="project" value="UniProtKB-KW"/>
</dbReference>
<dbReference type="GO" id="GO:0004252">
    <property type="term" value="F:serine-type endopeptidase activity"/>
    <property type="evidence" value="ECO:0007669"/>
    <property type="project" value="UniProtKB-UniRule"/>
</dbReference>
<evidence type="ECO:0000259" key="5">
    <source>
        <dbReference type="Pfam" id="PF00082"/>
    </source>
</evidence>
<feature type="active site" description="Charge relay system" evidence="4">
    <location>
        <position position="880"/>
    </location>
</feature>
<name>A0A6A6FUA0_9PEZI</name>
<dbReference type="CDD" id="cd04842">
    <property type="entry name" value="Peptidases_S8_Kp43_protease"/>
    <property type="match status" value="1"/>
</dbReference>